<dbReference type="Proteomes" id="UP000234323">
    <property type="component" value="Unassembled WGS sequence"/>
</dbReference>
<accession>A0A2I1HBA3</accession>
<name>A0A2I1HBA3_9GLOM</name>
<organism evidence="1 2">
    <name type="scientific">Rhizophagus irregularis</name>
    <dbReference type="NCBI Taxonomy" id="588596"/>
    <lineage>
        <taxon>Eukaryota</taxon>
        <taxon>Fungi</taxon>
        <taxon>Fungi incertae sedis</taxon>
        <taxon>Mucoromycota</taxon>
        <taxon>Glomeromycotina</taxon>
        <taxon>Glomeromycetes</taxon>
        <taxon>Glomerales</taxon>
        <taxon>Glomeraceae</taxon>
        <taxon>Rhizophagus</taxon>
    </lineage>
</organism>
<evidence type="ECO:0000313" key="2">
    <source>
        <dbReference type="Proteomes" id="UP000234323"/>
    </source>
</evidence>
<keyword evidence="2" id="KW-1185">Reference proteome</keyword>
<reference evidence="1 2" key="1">
    <citation type="submission" date="2015-10" db="EMBL/GenBank/DDBJ databases">
        <title>Genome analyses suggest a sexual origin of heterokaryosis in a supposedly ancient asexual fungus.</title>
        <authorList>
            <person name="Ropars J."/>
            <person name="Sedzielewska K."/>
            <person name="Noel J."/>
            <person name="Charron P."/>
            <person name="Farinelli L."/>
            <person name="Marton T."/>
            <person name="Kruger M."/>
            <person name="Pelin A."/>
            <person name="Brachmann A."/>
            <person name="Corradi N."/>
        </authorList>
    </citation>
    <scope>NUCLEOTIDE SEQUENCE [LARGE SCALE GENOMIC DNA]</scope>
    <source>
        <strain evidence="1 2">A4</strain>
    </source>
</reference>
<dbReference type="AlphaFoldDB" id="A0A2I1HBA3"/>
<dbReference type="EMBL" id="LLXI01002086">
    <property type="protein sequence ID" value="PKY56163.1"/>
    <property type="molecule type" value="Genomic_DNA"/>
</dbReference>
<proteinExistence type="predicted"/>
<protein>
    <submittedName>
        <fullName evidence="1">Uncharacterized protein</fullName>
    </submittedName>
</protein>
<evidence type="ECO:0000313" key="1">
    <source>
        <dbReference type="EMBL" id="PKY56163.1"/>
    </source>
</evidence>
<comment type="caution">
    <text evidence="1">The sequence shown here is derived from an EMBL/GenBank/DDBJ whole genome shotgun (WGS) entry which is preliminary data.</text>
</comment>
<sequence length="285" mass="31153">MASKNIVEIDWSTTTGNYFARADAYTRSPVADLYNYKPCHIISNNVLTTKDILAYDIDIYLKFHERSLPSEELLSSPILSDEDEIALTSSTPIFTTCDEDIPMDIIPDTTPSTVITASSSLVDKDSPPVSYELLEPYSQLDSSDDGRIIPKGRLAENIVSDTTTTPEDSTFSTIADTLLAHIPSPLTFSFLVSFEHFHVTAASKAVRSSVASTSQSSVVTSNPIIAISPTLKVDVPVFTPTKKVQPKGHKVPPNILPILEELLPYAPDVPIYKDGVTFENLTKAE</sequence>
<gene>
    <name evidence="1" type="ORF">RhiirA4_428048</name>
</gene>